<reference evidence="2" key="1">
    <citation type="submission" date="2021-05" db="EMBL/GenBank/DDBJ databases">
        <authorList>
            <person name="Pietrasiak N."/>
            <person name="Ward R."/>
            <person name="Stajich J.E."/>
            <person name="Kurbessoian T."/>
        </authorList>
    </citation>
    <scope>NUCLEOTIDE SEQUENCE</scope>
    <source>
        <strain evidence="2">CPER-KK1</strain>
    </source>
</reference>
<dbReference type="PANTHER" id="PTHR47957">
    <property type="entry name" value="ATP-DEPENDENT HELICASE HRQ1"/>
    <property type="match status" value="1"/>
</dbReference>
<organism evidence="2 3">
    <name type="scientific">Symplocastrum torsivum CPER-KK1</name>
    <dbReference type="NCBI Taxonomy" id="450513"/>
    <lineage>
        <taxon>Bacteria</taxon>
        <taxon>Bacillati</taxon>
        <taxon>Cyanobacteriota</taxon>
        <taxon>Cyanophyceae</taxon>
        <taxon>Oscillatoriophycideae</taxon>
        <taxon>Oscillatoriales</taxon>
        <taxon>Microcoleaceae</taxon>
        <taxon>Symplocastrum</taxon>
    </lineage>
</organism>
<dbReference type="PANTHER" id="PTHR47957:SF3">
    <property type="entry name" value="ATP-DEPENDENT HELICASE HRQ1"/>
    <property type="match status" value="1"/>
</dbReference>
<evidence type="ECO:0000313" key="2">
    <source>
        <dbReference type="EMBL" id="MBW4548610.1"/>
    </source>
</evidence>
<reference evidence="2" key="2">
    <citation type="journal article" date="2022" name="Microbiol. Resour. Announc.">
        <title>Metagenome Sequencing to Explore Phylogenomics of Terrestrial Cyanobacteria.</title>
        <authorList>
            <person name="Ward R.D."/>
            <person name="Stajich J.E."/>
            <person name="Johansen J.R."/>
            <person name="Huntemann M."/>
            <person name="Clum A."/>
            <person name="Foster B."/>
            <person name="Foster B."/>
            <person name="Roux S."/>
            <person name="Palaniappan K."/>
            <person name="Varghese N."/>
            <person name="Mukherjee S."/>
            <person name="Reddy T.B.K."/>
            <person name="Daum C."/>
            <person name="Copeland A."/>
            <person name="Chen I.A."/>
            <person name="Ivanova N.N."/>
            <person name="Kyrpides N.C."/>
            <person name="Shapiro N."/>
            <person name="Eloe-Fadrosh E.A."/>
            <person name="Pietrasiak N."/>
        </authorList>
    </citation>
    <scope>NUCLEOTIDE SEQUENCE</scope>
    <source>
        <strain evidence="2">CPER-KK1</strain>
    </source>
</reference>
<accession>A0A951UCU4</accession>
<dbReference type="CDD" id="cd18785">
    <property type="entry name" value="SF2_C"/>
    <property type="match status" value="1"/>
</dbReference>
<dbReference type="EMBL" id="JAHHIF010000066">
    <property type="protein sequence ID" value="MBW4548610.1"/>
    <property type="molecule type" value="Genomic_DNA"/>
</dbReference>
<dbReference type="SUPFAM" id="SSF52540">
    <property type="entry name" value="P-loop containing nucleoside triphosphate hydrolases"/>
    <property type="match status" value="1"/>
</dbReference>
<dbReference type="PROSITE" id="PS51194">
    <property type="entry name" value="HELICASE_CTER"/>
    <property type="match status" value="1"/>
</dbReference>
<evidence type="ECO:0000313" key="3">
    <source>
        <dbReference type="Proteomes" id="UP000753908"/>
    </source>
</evidence>
<dbReference type="Pfam" id="PF00271">
    <property type="entry name" value="Helicase_C"/>
    <property type="match status" value="1"/>
</dbReference>
<evidence type="ECO:0000259" key="1">
    <source>
        <dbReference type="PROSITE" id="PS51194"/>
    </source>
</evidence>
<dbReference type="InterPro" id="IPR027417">
    <property type="entry name" value="P-loop_NTPase"/>
</dbReference>
<proteinExistence type="predicted"/>
<dbReference type="AlphaFoldDB" id="A0A951UCU4"/>
<dbReference type="GO" id="GO:0006289">
    <property type="term" value="P:nucleotide-excision repair"/>
    <property type="evidence" value="ECO:0007669"/>
    <property type="project" value="TreeGrafter"/>
</dbReference>
<dbReference type="Gene3D" id="3.40.50.300">
    <property type="entry name" value="P-loop containing nucleotide triphosphate hydrolases"/>
    <property type="match status" value="2"/>
</dbReference>
<comment type="caution">
    <text evidence="2">The sequence shown here is derived from an EMBL/GenBank/DDBJ whole genome shotgun (WGS) entry which is preliminary data.</text>
</comment>
<name>A0A951UCU4_9CYAN</name>
<gene>
    <name evidence="2" type="ORF">KME25_29890</name>
</gene>
<feature type="domain" description="Helicase C-terminal" evidence="1">
    <location>
        <begin position="862"/>
        <end position="1031"/>
    </location>
</feature>
<sequence>MPNHIVNRDKVIQFLREELVGPSPQGEPKDCSGEVNFQSDQEFYCPWRQENGEEILQRDPPLVRYGVGVLYPLGIKREDEDSRADQVNPENKTEEIDESEAAITEEANQSLENIKKGIADSIETESDDFDLSTANTYLPSSMGISFLGEFSQDSVLLIKAWGGYYRHKIVKVSGSERTWWLRKPVEFTVEFDGDKLCQPKETILSKTAKINGLNLSVEVFSRPNRDKREGVRLITICLVNRSSGDSDYGRHEKNLFQAGFEATIVSQKGQANILPYPGQRFSCSEEQEEEQYKEEQSLALLYRHMKTYGAGHGCAANWDEEASNDRVKTVRAECLPTFETPSITPDIKREDNSSLEVPMATLAGLVEGDDGLAALQEVVERYENWIEVKRNEITTFEEQYQDTAQHHMDECEKAAQRMRDGLNYLQHDPRAKRAFQLANYAILLQQLSSHSHDGLRRANYDKKAIDFNFSEPYQAPNLLQAGENRGKWRAFQIAFLLMSLQSTAQEKERETVELIWFPTGGGKTEAYLGLSAFALFMRRLENREDAGVHVLMRYTLRLLTAQQFQRASALLCAMEYLRRQHSELGREPFSIGIWLGGTTTPNFRKDAIYSLNQLQRSSSAENPFIIGKCPWCNAQMGRYDGQLPRGVPKVLGYQQSAGTVVFKCPDQACEFKNGLPIYVIDEDIYEYRPSLVIGTVDKFAQLAWKPEARALFGINSDGQRQSSPPGLIIQDELHLISGPLGSVVGLYETVIEELCTDRRGEQAIKPKIVCSTATIRRYAEQVKALYGREDVVLFPPPGLDASDSFFSRYARNEDGTLQRGRIYAGVHGPGLSSLLTAQVRTSAALLQAPVPLTSEEQDPWWTLLMFFNNLRELGFTLSLLQSDIPGYFKVLQNRLGWDRQQTRRIWQPLELTGRIRSDQVPEAIAKLEVKCDNKNNQKPIDVCLASNIIEVGVDIDRLSLMAVVGQPKTTSQYIQVTGRVGRRWWERPGLVVTLYSPTRPRDRSHFEKFRSYHERLYAQVEPTSVTPFSPPVLDRALHAIMGAYVRQTGDGQIAKSPDPYPDILIKQLREILIPRIEVIDPDEVENFQRVFDKRASEWQRWQRTRWKGTSQTVDDIPLLRVAGDYASPEWQRLSWATPTSMRNVDAECQAEITQLYLLEGGEEDA</sequence>
<dbReference type="GO" id="GO:0036297">
    <property type="term" value="P:interstrand cross-link repair"/>
    <property type="evidence" value="ECO:0007669"/>
    <property type="project" value="TreeGrafter"/>
</dbReference>
<dbReference type="InterPro" id="IPR001650">
    <property type="entry name" value="Helicase_C-like"/>
</dbReference>
<dbReference type="Proteomes" id="UP000753908">
    <property type="component" value="Unassembled WGS sequence"/>
</dbReference>
<dbReference type="SMART" id="SM00490">
    <property type="entry name" value="HELICc"/>
    <property type="match status" value="1"/>
</dbReference>
<protein>
    <recommendedName>
        <fullName evidence="1">Helicase C-terminal domain-containing protein</fullName>
    </recommendedName>
</protein>
<dbReference type="GO" id="GO:0043138">
    <property type="term" value="F:3'-5' DNA helicase activity"/>
    <property type="evidence" value="ECO:0007669"/>
    <property type="project" value="TreeGrafter"/>
</dbReference>